<proteinExistence type="predicted"/>
<evidence type="ECO:0000313" key="4">
    <source>
        <dbReference type="EMBL" id="MDY0393722.1"/>
    </source>
</evidence>
<dbReference type="InterPro" id="IPR023214">
    <property type="entry name" value="HAD_sf"/>
</dbReference>
<evidence type="ECO:0000313" key="5">
    <source>
        <dbReference type="Proteomes" id="UP001281447"/>
    </source>
</evidence>
<keyword evidence="1" id="KW-0479">Metal-binding</keyword>
<name>A0ABU5C347_9BACI</name>
<accession>A0ABU5C347</accession>
<dbReference type="InterPro" id="IPR036412">
    <property type="entry name" value="HAD-like_sf"/>
</dbReference>
<reference evidence="4 5" key="1">
    <citation type="submission" date="2023-10" db="EMBL/GenBank/DDBJ databases">
        <title>Virgibacillus halophilus 5B73C genome.</title>
        <authorList>
            <person name="Miliotis G."/>
            <person name="Sengupta P."/>
            <person name="Hameed A."/>
            <person name="Chuvochina M."/>
            <person name="Mcdonagh F."/>
            <person name="Simpson A.C."/>
            <person name="Singh N.K."/>
            <person name="Rekha P.D."/>
            <person name="Raman K."/>
            <person name="Hugenholtz P."/>
            <person name="Venkateswaran K."/>
        </authorList>
    </citation>
    <scope>NUCLEOTIDE SEQUENCE [LARGE SCALE GENOMIC DNA]</scope>
    <source>
        <strain evidence="4 5">5B73C</strain>
    </source>
</reference>
<sequence length="174" mass="19441">MTTPPPGGTDYKPLDQYNNIELRPNVVKTLKKIESLGLKNVILSNTASSDSATVIRMLDRLGVLEMFEYVYATQSELDPDIPQKPDEIVFNKVLQKIGVKPKDCIMVGNTWDTDIVGANRAGMHAVWLQNPLVSVRKNCEVTVNTPPWILPVWDVDSVPKAIELIIESKNHFAD</sequence>
<dbReference type="PANTHER" id="PTHR46470">
    <property type="entry name" value="N-ACYLNEURAMINATE-9-PHOSPHATASE"/>
    <property type="match status" value="1"/>
</dbReference>
<gene>
    <name evidence="4" type="ORF">RWE15_03785</name>
</gene>
<organism evidence="4 5">
    <name type="scientific">Tigheibacillus halophilus</name>
    <dbReference type="NCBI Taxonomy" id="361280"/>
    <lineage>
        <taxon>Bacteria</taxon>
        <taxon>Bacillati</taxon>
        <taxon>Bacillota</taxon>
        <taxon>Bacilli</taxon>
        <taxon>Bacillales</taxon>
        <taxon>Bacillaceae</taxon>
        <taxon>Tigheibacillus</taxon>
    </lineage>
</organism>
<dbReference type="InterPro" id="IPR051400">
    <property type="entry name" value="HAD-like_hydrolase"/>
</dbReference>
<evidence type="ECO:0000256" key="2">
    <source>
        <dbReference type="ARBA" id="ARBA00022801"/>
    </source>
</evidence>
<dbReference type="EMBL" id="JAWDIP010000003">
    <property type="protein sequence ID" value="MDY0393722.1"/>
    <property type="molecule type" value="Genomic_DNA"/>
</dbReference>
<protein>
    <submittedName>
        <fullName evidence="4">HAD family hydrolase</fullName>
        <ecNumber evidence="4">3.1.3.-</ecNumber>
    </submittedName>
</protein>
<dbReference type="PANTHER" id="PTHR46470:SF2">
    <property type="entry name" value="GLYCERALDEHYDE 3-PHOSPHATE PHOSPHATASE"/>
    <property type="match status" value="1"/>
</dbReference>
<keyword evidence="3" id="KW-0460">Magnesium</keyword>
<keyword evidence="5" id="KW-1185">Reference proteome</keyword>
<evidence type="ECO:0000256" key="3">
    <source>
        <dbReference type="ARBA" id="ARBA00022842"/>
    </source>
</evidence>
<dbReference type="SUPFAM" id="SSF56784">
    <property type="entry name" value="HAD-like"/>
    <property type="match status" value="1"/>
</dbReference>
<dbReference type="EC" id="3.1.3.-" evidence="4"/>
<dbReference type="Gene3D" id="3.40.50.1000">
    <property type="entry name" value="HAD superfamily/HAD-like"/>
    <property type="match status" value="1"/>
</dbReference>
<dbReference type="Pfam" id="PF00702">
    <property type="entry name" value="Hydrolase"/>
    <property type="match status" value="1"/>
</dbReference>
<dbReference type="GO" id="GO:0016787">
    <property type="term" value="F:hydrolase activity"/>
    <property type="evidence" value="ECO:0007669"/>
    <property type="project" value="UniProtKB-KW"/>
</dbReference>
<keyword evidence="2 4" id="KW-0378">Hydrolase</keyword>
<evidence type="ECO:0000256" key="1">
    <source>
        <dbReference type="ARBA" id="ARBA00022723"/>
    </source>
</evidence>
<dbReference type="Proteomes" id="UP001281447">
    <property type="component" value="Unassembled WGS sequence"/>
</dbReference>
<comment type="caution">
    <text evidence="4">The sequence shown here is derived from an EMBL/GenBank/DDBJ whole genome shotgun (WGS) entry which is preliminary data.</text>
</comment>